<dbReference type="PROSITE" id="PS00445">
    <property type="entry name" value="FGGY_KINASES_2"/>
    <property type="match status" value="1"/>
</dbReference>
<dbReference type="SUPFAM" id="SSF53067">
    <property type="entry name" value="Actin-like ATPase domain"/>
    <property type="match status" value="2"/>
</dbReference>
<dbReference type="OrthoDB" id="9805576at2"/>
<dbReference type="Gene3D" id="3.30.420.40">
    <property type="match status" value="2"/>
</dbReference>
<protein>
    <recommendedName>
        <fullName evidence="6">ATP:glycerol 3-phosphotransferase</fullName>
    </recommendedName>
</protein>
<dbReference type="PANTHER" id="PTHR10196">
    <property type="entry name" value="SUGAR KINASE"/>
    <property type="match status" value="1"/>
</dbReference>
<dbReference type="GO" id="GO:0005829">
    <property type="term" value="C:cytosol"/>
    <property type="evidence" value="ECO:0007669"/>
    <property type="project" value="TreeGrafter"/>
</dbReference>
<dbReference type="InterPro" id="IPR043129">
    <property type="entry name" value="ATPase_NBD"/>
</dbReference>
<dbReference type="PANTHER" id="PTHR10196:SF69">
    <property type="entry name" value="GLYCEROL KINASE"/>
    <property type="match status" value="1"/>
</dbReference>
<keyword evidence="5" id="KW-0067">ATP-binding</keyword>
<dbReference type="EMBL" id="LGCL01000016">
    <property type="protein sequence ID" value="KPL78721.1"/>
    <property type="molecule type" value="Genomic_DNA"/>
</dbReference>
<accession>A0A0P6Y068</accession>
<evidence type="ECO:0000256" key="1">
    <source>
        <dbReference type="ARBA" id="ARBA00009156"/>
    </source>
</evidence>
<comment type="caution">
    <text evidence="10">The sequence shown here is derived from an EMBL/GenBank/DDBJ whole genome shotgun (WGS) entry which is preliminary data.</text>
</comment>
<dbReference type="GO" id="GO:0005524">
    <property type="term" value="F:ATP binding"/>
    <property type="evidence" value="ECO:0007669"/>
    <property type="project" value="UniProtKB-KW"/>
</dbReference>
<feature type="domain" description="Carbohydrate kinase FGGY C-terminal" evidence="9">
    <location>
        <begin position="261"/>
        <end position="447"/>
    </location>
</feature>
<evidence type="ECO:0000256" key="5">
    <source>
        <dbReference type="ARBA" id="ARBA00022840"/>
    </source>
</evidence>
<feature type="domain" description="Carbohydrate kinase FGGY N-terminal" evidence="8">
    <location>
        <begin position="4"/>
        <end position="250"/>
    </location>
</feature>
<reference evidence="10 11" key="1">
    <citation type="submission" date="2015-07" db="EMBL/GenBank/DDBJ databases">
        <title>Genome sequence of Ornatilinea apprima DSM 23815.</title>
        <authorList>
            <person name="Hemp J."/>
            <person name="Ward L.M."/>
            <person name="Pace L.A."/>
            <person name="Fischer W.W."/>
        </authorList>
    </citation>
    <scope>NUCLEOTIDE SEQUENCE [LARGE SCALE GENOMIC DNA]</scope>
    <source>
        <strain evidence="10 11">P3M-1</strain>
    </source>
</reference>
<dbReference type="AlphaFoldDB" id="A0A0P6Y068"/>
<gene>
    <name evidence="10" type="ORF">ADN00_05615</name>
</gene>
<name>A0A0P6Y068_9CHLR</name>
<dbReference type="PROSITE" id="PS00933">
    <property type="entry name" value="FGGY_KINASES_1"/>
    <property type="match status" value="1"/>
</dbReference>
<organism evidence="10 11">
    <name type="scientific">Ornatilinea apprima</name>
    <dbReference type="NCBI Taxonomy" id="1134406"/>
    <lineage>
        <taxon>Bacteria</taxon>
        <taxon>Bacillati</taxon>
        <taxon>Chloroflexota</taxon>
        <taxon>Anaerolineae</taxon>
        <taxon>Anaerolineales</taxon>
        <taxon>Anaerolineaceae</taxon>
        <taxon>Ornatilinea</taxon>
    </lineage>
</organism>
<dbReference type="RefSeq" id="WP_075061991.1">
    <property type="nucleotide sequence ID" value="NZ_LGCL01000016.1"/>
</dbReference>
<dbReference type="NCBIfam" id="NF000756">
    <property type="entry name" value="PRK00047.1"/>
    <property type="match status" value="1"/>
</dbReference>
<evidence type="ECO:0000256" key="7">
    <source>
        <dbReference type="RuleBase" id="RU003733"/>
    </source>
</evidence>
<keyword evidence="2 7" id="KW-0808">Transferase</keyword>
<dbReference type="InterPro" id="IPR018483">
    <property type="entry name" value="Carb_kinase_FGGY_CS"/>
</dbReference>
<evidence type="ECO:0000259" key="9">
    <source>
        <dbReference type="Pfam" id="PF02782"/>
    </source>
</evidence>
<dbReference type="Proteomes" id="UP000050417">
    <property type="component" value="Unassembled WGS sequence"/>
</dbReference>
<dbReference type="InterPro" id="IPR018485">
    <property type="entry name" value="FGGY_C"/>
</dbReference>
<dbReference type="InterPro" id="IPR000577">
    <property type="entry name" value="Carb_kinase_FGGY"/>
</dbReference>
<evidence type="ECO:0000256" key="2">
    <source>
        <dbReference type="ARBA" id="ARBA00022679"/>
    </source>
</evidence>
<comment type="similarity">
    <text evidence="1 7">Belongs to the FGGY kinase family.</text>
</comment>
<evidence type="ECO:0000256" key="3">
    <source>
        <dbReference type="ARBA" id="ARBA00022741"/>
    </source>
</evidence>
<evidence type="ECO:0000313" key="10">
    <source>
        <dbReference type="EMBL" id="KPL78721.1"/>
    </source>
</evidence>
<evidence type="ECO:0000259" key="8">
    <source>
        <dbReference type="Pfam" id="PF00370"/>
    </source>
</evidence>
<proteinExistence type="inferred from homology"/>
<keyword evidence="4 7" id="KW-0418">Kinase</keyword>
<dbReference type="PATRIC" id="fig|1134406.4.peg.1600"/>
<dbReference type="PIRSF" id="PIRSF000538">
    <property type="entry name" value="GlpK"/>
    <property type="match status" value="1"/>
</dbReference>
<dbReference type="CDD" id="cd07769">
    <property type="entry name" value="ASKHA_NBD_FGGY_GK"/>
    <property type="match status" value="1"/>
</dbReference>
<keyword evidence="3" id="KW-0547">Nucleotide-binding</keyword>
<dbReference type="Pfam" id="PF02782">
    <property type="entry name" value="FGGY_C"/>
    <property type="match status" value="1"/>
</dbReference>
<dbReference type="GO" id="GO:0019563">
    <property type="term" value="P:glycerol catabolic process"/>
    <property type="evidence" value="ECO:0007669"/>
    <property type="project" value="TreeGrafter"/>
</dbReference>
<sequence length="497" mass="55116">MNPIILVVDQSTSATKAMLFTPQGELIDKESMDHEQIYPQPGWVEHNAEEIYQNLIQVVRRLLERHPERWSDLAGFSLTNQRETVVVFDRATGKPLHNAIVWLCRRGEPLCKQFVQEGKDAYVSERTGLKIDTYFPASKLRWILDNHADIQQKLQSGEALFGTIDTYVLYRLTNGQVYATDHTNASRTLLYDLHTLAWNFQLFELFGIQAAVAPEIRESRDRFGETTFEGLLEKPLPISGVMGDSQAALFAQRCFAPGEAKATFGTGSSLLLNIGHRPQLGKQGLVTAVAWVMDGQPTYAFEGITNFTGATIAWLRDKLELIRSTEETEALALSVPDTGGVYLVPAFVGLSAPYWRPDARAAIVGMSPSTGKAEVVRAALDSIAYIINDALELMSSEAGIHLQYIYADGGAVRNRYLMQFVADLSGMTVRVSQLQELSAFGAVLAGGLGLGLYASLEELKNLPIHYTEYMPQMDAAQVKKLQDGWKTAVQQVLYQSK</sequence>
<evidence type="ECO:0000313" key="11">
    <source>
        <dbReference type="Proteomes" id="UP000050417"/>
    </source>
</evidence>
<keyword evidence="11" id="KW-1185">Reference proteome</keyword>
<evidence type="ECO:0000256" key="6">
    <source>
        <dbReference type="ARBA" id="ARBA00043149"/>
    </source>
</evidence>
<dbReference type="STRING" id="1134406.ADN00_05615"/>
<dbReference type="Pfam" id="PF00370">
    <property type="entry name" value="FGGY_N"/>
    <property type="match status" value="1"/>
</dbReference>
<dbReference type="InterPro" id="IPR018484">
    <property type="entry name" value="FGGY_N"/>
</dbReference>
<dbReference type="GO" id="GO:0004370">
    <property type="term" value="F:glycerol kinase activity"/>
    <property type="evidence" value="ECO:0007669"/>
    <property type="project" value="TreeGrafter"/>
</dbReference>
<evidence type="ECO:0000256" key="4">
    <source>
        <dbReference type="ARBA" id="ARBA00022777"/>
    </source>
</evidence>